<feature type="region of interest" description="Disordered" evidence="2">
    <location>
        <begin position="1402"/>
        <end position="1421"/>
    </location>
</feature>
<sequence>MEPGRRQRWNDQRRVKEANLYDEWLKEEREAERQAQRAQQQQQQQQQQEEVQAQAPPRRQSTPMSSSVAADGSTTGSARAVTPEQQQDRYHHQRLQRHGHAPAVDTERASQRSFPQDEGEGSPGVSERGTSSFERAFIPYGPQSLGTTTTIVGGPAATPSSPVQATSPPSKSRRVAKEREPENEARAASQNSPSVSQKSGSLRSSGGMLGRSSSKNQGRHAAKESSSNPARPRTRTLDESTRRRERSPNALLKSRNRIGSVHSPSSPIYHGADYLASVPAATSPPAAPSIHSVGSPVQGAAEYPGSRSISPISTETAQSMAPGLPPTNAKRIVYLMKTLRGTMSGSVVFRRDRSSPWSQSYCYVKEDDGRLMYEPRGGEGSHHVLVSDLRGCSVVPSVEDEKPYLEVGFPHSDSGVHVRLQTQSDFDSWFATFLWWHSPTQKPPEESATVVRQLASSRSVTARPEPPPRKSSARRHRASSSKSDRRKSTGAPLKEAPVIKIGKMVFWDTNIGYSSGSTAIPPSTTRPAPYRMQSYASRRWRRISGQLRENGELKLHSDLDNTLISVVQLSQLSRCAIQRLDSSVLENDFCIAIYPQYTSNLNHSQPGFLRPIFLSLENRVLYEVWFVLLRAFTMPQLYGPPTPAQNGEPESPDAATDDMFRVERSLSIRIVEAKMYPPLTSTAPTSPGSGFSGGHAGGHGPSSLARPELHGYYAEVLLDNETRGKTAVKYEGLTPLWGESFDFADLPPVLNNISVVIKRRPPDNPQAREQQESKMVHEAYGLKSDYNGGYTGLTFDMTCGKVEIYMQELEEEKEVERWWPVVTQNQQVGEVLIKARAEEGVVLMAHDYQPLGHLLHRFSNALTLQIATLFPNDLKRLSDCLLNIFQVSGTVSDWLSALVEEEIDGIHKETPLSRLRYSRRVGSDATNETAATIGHSSDRELIVRDLNKNATLEANLLFRGNTLLTKSLDTHMRRVGREYLEESLGPKLKEINEKDPNCEVDPNRVESQQDLERNWRRLMLFTQEVWKVIVSNKTKCPVELRMIFRHIRACAEDRYGDFLRTVSYSSVSGFLFLRFFCPAVLNPKLFGLLKGTFCASTRSSSSADMISDDIKPRARRTFTLIAKSLQTMANMASFGTKEHWMEPMNAFLTQHRESFKAFIDDICYVPTALSGATAGYTGSPVSSPTYAPGVVSAETNLSYTTPMTIMQRLPPTSREGFPSLPYLIDQARAYADLVNLWLEITSPQPTSDAMSNSSGRLSDTLNAIHASGGDLLSFHEICTTLDKRSKECLSRAERAERPNSALSFRWEELIDQLQNTTTNEPSDDLPSQTSYDTVADKIASGPSILPAGMDSRMSSDFPPPRRRNWEPATDEEEEDDDVTSTSNYNPAASTASTPIPAEVHFAEPRESRDRPSSAGRGSSFHGSIRRVLHSRGSDHSPNASATTSAISSAVSSDTEHTTGTTALPSYEREVRHRERREAARQQIQQQMEEAKVREREKERKKVKTPLAALRKRREKESGGGSGEGGAGGRSGGVRRGVDMSHV</sequence>
<feature type="region of interest" description="Disordered" evidence="2">
    <location>
        <begin position="441"/>
        <end position="494"/>
    </location>
</feature>
<dbReference type="Gene3D" id="2.60.40.150">
    <property type="entry name" value="C2 domain"/>
    <property type="match status" value="1"/>
</dbReference>
<dbReference type="CDD" id="cd05137">
    <property type="entry name" value="RasGAP_CLA2_BUD2"/>
    <property type="match status" value="1"/>
</dbReference>
<feature type="compositionally biased region" description="Low complexity" evidence="2">
    <location>
        <begin position="36"/>
        <end position="55"/>
    </location>
</feature>
<organism evidence="4 5">
    <name type="scientific">Hortaea werneckii</name>
    <name type="common">Black yeast</name>
    <name type="synonym">Cladosporium werneckii</name>
    <dbReference type="NCBI Taxonomy" id="91943"/>
    <lineage>
        <taxon>Eukaryota</taxon>
        <taxon>Fungi</taxon>
        <taxon>Dikarya</taxon>
        <taxon>Ascomycota</taxon>
        <taxon>Pezizomycotina</taxon>
        <taxon>Dothideomycetes</taxon>
        <taxon>Dothideomycetidae</taxon>
        <taxon>Mycosphaerellales</taxon>
        <taxon>Teratosphaeriaceae</taxon>
        <taxon>Hortaea</taxon>
    </lineage>
</organism>
<comment type="caution">
    <text evidence="4">The sequence shown here is derived from an EMBL/GenBank/DDBJ whole genome shotgun (WGS) entry which is preliminary data.</text>
</comment>
<evidence type="ECO:0000259" key="3">
    <source>
        <dbReference type="PROSITE" id="PS50018"/>
    </source>
</evidence>
<feature type="domain" description="Ras-GAP" evidence="3">
    <location>
        <begin position="873"/>
        <end position="1130"/>
    </location>
</feature>
<dbReference type="InterPro" id="IPR035892">
    <property type="entry name" value="C2_domain_sf"/>
</dbReference>
<feature type="region of interest" description="Disordered" evidence="2">
    <location>
        <begin position="678"/>
        <end position="703"/>
    </location>
</feature>
<dbReference type="Gene3D" id="1.10.506.10">
    <property type="entry name" value="GTPase Activation - p120gap, domain 1"/>
    <property type="match status" value="1"/>
</dbReference>
<feature type="compositionally biased region" description="Gly residues" evidence="2">
    <location>
        <begin position="1518"/>
        <end position="1534"/>
    </location>
</feature>
<evidence type="ECO:0000313" key="4">
    <source>
        <dbReference type="EMBL" id="RMY24733.1"/>
    </source>
</evidence>
<feature type="compositionally biased region" description="Basic residues" evidence="2">
    <location>
        <begin position="91"/>
        <end position="100"/>
    </location>
</feature>
<accession>A0A3M7AB62</accession>
<dbReference type="PANTHER" id="PTHR10194">
    <property type="entry name" value="RAS GTPASE-ACTIVATING PROTEINS"/>
    <property type="match status" value="1"/>
</dbReference>
<gene>
    <name evidence="4" type="ORF">D0867_01187</name>
</gene>
<feature type="compositionally biased region" description="Polar residues" evidence="2">
    <location>
        <begin position="59"/>
        <end position="77"/>
    </location>
</feature>
<dbReference type="SUPFAM" id="SSF49562">
    <property type="entry name" value="C2 domain (Calcium/lipid-binding domain, CaLB)"/>
    <property type="match status" value="1"/>
</dbReference>
<feature type="compositionally biased region" description="Polar residues" evidence="2">
    <location>
        <begin position="188"/>
        <end position="198"/>
    </location>
</feature>
<feature type="compositionally biased region" description="Basic residues" evidence="2">
    <location>
        <begin position="1500"/>
        <end position="1513"/>
    </location>
</feature>
<proteinExistence type="predicted"/>
<dbReference type="InterPro" id="IPR039360">
    <property type="entry name" value="Ras_GTPase"/>
</dbReference>
<feature type="compositionally biased region" description="Basic and acidic residues" evidence="2">
    <location>
        <begin position="1488"/>
        <end position="1499"/>
    </location>
</feature>
<dbReference type="SUPFAM" id="SSF50729">
    <property type="entry name" value="PH domain-like"/>
    <property type="match status" value="1"/>
</dbReference>
<dbReference type="OrthoDB" id="775356at2759"/>
<feature type="region of interest" description="Disordered" evidence="2">
    <location>
        <begin position="1429"/>
        <end position="1542"/>
    </location>
</feature>
<dbReference type="InterPro" id="IPR008936">
    <property type="entry name" value="Rho_GTPase_activation_prot"/>
</dbReference>
<feature type="region of interest" description="Disordered" evidence="2">
    <location>
        <begin position="28"/>
        <end position="265"/>
    </location>
</feature>
<feature type="compositionally biased region" description="Basic and acidic residues" evidence="2">
    <location>
        <begin position="175"/>
        <end position="185"/>
    </location>
</feature>
<feature type="compositionally biased region" description="Acidic residues" evidence="2">
    <location>
        <begin position="1368"/>
        <end position="1378"/>
    </location>
</feature>
<feature type="compositionally biased region" description="Low complexity" evidence="2">
    <location>
        <begin position="1386"/>
        <end position="1397"/>
    </location>
</feature>
<dbReference type="PANTHER" id="PTHR10194:SF60">
    <property type="entry name" value="RAS GTPASE-ACTIVATING PROTEIN RASKOL"/>
    <property type="match status" value="1"/>
</dbReference>
<dbReference type="EMBL" id="QWIL01000068">
    <property type="protein sequence ID" value="RMY24733.1"/>
    <property type="molecule type" value="Genomic_DNA"/>
</dbReference>
<dbReference type="GO" id="GO:0007165">
    <property type="term" value="P:signal transduction"/>
    <property type="evidence" value="ECO:0007669"/>
    <property type="project" value="UniProtKB-ARBA"/>
</dbReference>
<feature type="compositionally biased region" description="Gly residues" evidence="2">
    <location>
        <begin position="690"/>
        <end position="700"/>
    </location>
</feature>
<evidence type="ECO:0000256" key="1">
    <source>
        <dbReference type="ARBA" id="ARBA00022468"/>
    </source>
</evidence>
<dbReference type="PROSITE" id="PS50018">
    <property type="entry name" value="RAS_GTPASE_ACTIV_2"/>
    <property type="match status" value="1"/>
</dbReference>
<keyword evidence="1" id="KW-0343">GTPase activation</keyword>
<evidence type="ECO:0000313" key="5">
    <source>
        <dbReference type="Proteomes" id="UP000271337"/>
    </source>
</evidence>
<feature type="compositionally biased region" description="Low complexity" evidence="2">
    <location>
        <begin position="199"/>
        <end position="214"/>
    </location>
</feature>
<feature type="compositionally biased region" description="Basic and acidic residues" evidence="2">
    <location>
        <begin position="1402"/>
        <end position="1411"/>
    </location>
</feature>
<dbReference type="Pfam" id="PF00616">
    <property type="entry name" value="RasGAP"/>
    <property type="match status" value="1"/>
</dbReference>
<dbReference type="GO" id="GO:0005096">
    <property type="term" value="F:GTPase activator activity"/>
    <property type="evidence" value="ECO:0007669"/>
    <property type="project" value="UniProtKB-KW"/>
</dbReference>
<dbReference type="InterPro" id="IPR001936">
    <property type="entry name" value="RasGAP_dom"/>
</dbReference>
<reference evidence="4 5" key="1">
    <citation type="journal article" date="2018" name="BMC Genomics">
        <title>Genomic evidence for intraspecific hybridization in a clonal and extremely halotolerant yeast.</title>
        <authorList>
            <person name="Gostincar C."/>
            <person name="Stajich J.E."/>
            <person name="Zupancic J."/>
            <person name="Zalar P."/>
            <person name="Gunde-Cimerman N."/>
        </authorList>
    </citation>
    <scope>NUCLEOTIDE SEQUENCE [LARGE SCALE GENOMIC DNA]</scope>
    <source>
        <strain evidence="4 5">EXF-6669</strain>
    </source>
</reference>
<dbReference type="Proteomes" id="UP000271337">
    <property type="component" value="Unassembled WGS sequence"/>
</dbReference>
<protein>
    <recommendedName>
        <fullName evidence="3">Ras-GAP domain-containing protein</fullName>
    </recommendedName>
</protein>
<feature type="compositionally biased region" description="Low complexity" evidence="2">
    <location>
        <begin position="1436"/>
        <end position="1452"/>
    </location>
</feature>
<feature type="region of interest" description="Disordered" evidence="2">
    <location>
        <begin position="282"/>
        <end position="307"/>
    </location>
</feature>
<dbReference type="SUPFAM" id="SSF48350">
    <property type="entry name" value="GTPase activation domain, GAP"/>
    <property type="match status" value="1"/>
</dbReference>
<feature type="region of interest" description="Disordered" evidence="2">
    <location>
        <begin position="1340"/>
        <end position="1397"/>
    </location>
</feature>
<feature type="compositionally biased region" description="Basic and acidic residues" evidence="2">
    <location>
        <begin position="1466"/>
        <end position="1479"/>
    </location>
</feature>
<evidence type="ECO:0000256" key="2">
    <source>
        <dbReference type="SAM" id="MobiDB-lite"/>
    </source>
</evidence>
<dbReference type="PROSITE" id="PS00509">
    <property type="entry name" value="RAS_GTPASE_ACTIV_1"/>
    <property type="match status" value="1"/>
</dbReference>
<dbReference type="SMART" id="SM00323">
    <property type="entry name" value="RasGAP"/>
    <property type="match status" value="1"/>
</dbReference>
<feature type="compositionally biased region" description="Polar residues" evidence="2">
    <location>
        <begin position="158"/>
        <end position="170"/>
    </location>
</feature>
<name>A0A3M7AB62_HORWE</name>
<dbReference type="InterPro" id="IPR023152">
    <property type="entry name" value="RasGAP_CS"/>
</dbReference>